<evidence type="ECO:0000256" key="2">
    <source>
        <dbReference type="ARBA" id="ARBA00017846"/>
    </source>
</evidence>
<dbReference type="SMART" id="SM00487">
    <property type="entry name" value="DEXDc"/>
    <property type="match status" value="1"/>
</dbReference>
<dbReference type="Gene3D" id="2.40.50.140">
    <property type="entry name" value="Nucleic acid-binding proteins"/>
    <property type="match status" value="1"/>
</dbReference>
<dbReference type="EC" id="5.6.2.4" evidence="13 15"/>
<dbReference type="PROSITE" id="PS51194">
    <property type="entry name" value="HELICASE_CTER"/>
    <property type="match status" value="1"/>
</dbReference>
<keyword evidence="8" id="KW-0238">DNA-binding</keyword>
<dbReference type="GO" id="GO:0003677">
    <property type="term" value="F:DNA binding"/>
    <property type="evidence" value="ECO:0007669"/>
    <property type="project" value="UniProtKB-KW"/>
</dbReference>
<dbReference type="Gene3D" id="3.40.50.300">
    <property type="entry name" value="P-loop containing nucleotide triphosphate hydrolases"/>
    <property type="match status" value="2"/>
</dbReference>
<dbReference type="RefSeq" id="WP_210220344.1">
    <property type="nucleotide sequence ID" value="NZ_CP072793.1"/>
</dbReference>
<feature type="domain" description="Helicase ATP-binding" evidence="16">
    <location>
        <begin position="280"/>
        <end position="445"/>
    </location>
</feature>
<sequence>MLANTVLHEPVSQLRGVGTALSEKLGKLGIVRVADLLFHLPLRYQDRTRIYSIASLRPEQEVLVEGEIEATEVINRGRTMLLCHIHDGTGLLTLRFFHFSTAQKYSLAKGVRIRCFGEVRQAGFKLEMAHPEYQLLNTNDPPPLENTLTPTYPSTEGLQQRTLRRLITLALEHADELPELLPPSALRQHQFPALRECLQLLHNPQGGKLDNGRLGGISTRLIFEELLAHQLGVQQARLAIQQVQAPAMLEENHFWQALRHALPFAPTAAQTRVISEITHDLQQPIPMNRLVQGDVGSGKTLVAVAAALHAIANGFQVALMAPTELLAEQHYQNLQRWLEPLGVETVFISGGQTARQRRRKVENLLLGIGHIAVGTHALFQNSVEFLQLGLIIIDEQHRFGVHQRFALREKGKQGEHYPHQLVMTATPIPRTLAMTAYGDMDYSVIDELPPGRTPITTVALSNERRDEVIERIAAASREGRQVYWVCTLIEESEVLQCEAAEKTAELLRERLPHIQVGLVHGRLHGSEKERIMREFKQGALQLLVATTVIEVGVDVPNASLMVIENAERMGLAQLHQLRGRVGRGKVASSCVLLYQAPLGKTARKRLDAMRTTTDGFVIADIDLELRGSGEVLGTRQTGDVRLKIASLVRDQHWLPAVQTAARDIVANYPERLEALTERWLQRVGEDTATRFFQS</sequence>
<dbReference type="NCBIfam" id="NF008163">
    <property type="entry name" value="PRK10917.1-1"/>
    <property type="match status" value="1"/>
</dbReference>
<dbReference type="InterPro" id="IPR001650">
    <property type="entry name" value="Helicase_C-like"/>
</dbReference>
<comment type="catalytic activity">
    <reaction evidence="14 15">
        <text>ATP + H2O = ADP + phosphate + H(+)</text>
        <dbReference type="Rhea" id="RHEA:13065"/>
        <dbReference type="ChEBI" id="CHEBI:15377"/>
        <dbReference type="ChEBI" id="CHEBI:15378"/>
        <dbReference type="ChEBI" id="CHEBI:30616"/>
        <dbReference type="ChEBI" id="CHEBI:43474"/>
        <dbReference type="ChEBI" id="CHEBI:456216"/>
        <dbReference type="EC" id="5.6.2.4"/>
    </reaction>
</comment>
<dbReference type="GO" id="GO:0006310">
    <property type="term" value="P:DNA recombination"/>
    <property type="evidence" value="ECO:0007669"/>
    <property type="project" value="UniProtKB-UniRule"/>
</dbReference>
<dbReference type="NCBIfam" id="NF008168">
    <property type="entry name" value="PRK10917.2-2"/>
    <property type="match status" value="1"/>
</dbReference>
<dbReference type="GO" id="GO:0016787">
    <property type="term" value="F:hydrolase activity"/>
    <property type="evidence" value="ECO:0007669"/>
    <property type="project" value="UniProtKB-KW"/>
</dbReference>
<comment type="similarity">
    <text evidence="1 15">Belongs to the helicase family. RecG subfamily.</text>
</comment>
<evidence type="ECO:0000256" key="11">
    <source>
        <dbReference type="ARBA" id="ARBA00023235"/>
    </source>
</evidence>
<proteinExistence type="inferred from homology"/>
<evidence type="ECO:0000256" key="9">
    <source>
        <dbReference type="ARBA" id="ARBA00023172"/>
    </source>
</evidence>
<evidence type="ECO:0000313" key="18">
    <source>
        <dbReference type="EMBL" id="QTR54870.1"/>
    </source>
</evidence>
<dbReference type="GO" id="GO:0005524">
    <property type="term" value="F:ATP binding"/>
    <property type="evidence" value="ECO:0007669"/>
    <property type="project" value="UniProtKB-KW"/>
</dbReference>
<gene>
    <name evidence="18" type="primary">recG</name>
    <name evidence="18" type="ORF">J9260_07260</name>
</gene>
<keyword evidence="4 15" id="KW-0227">DNA damage</keyword>
<comment type="function">
    <text evidence="15">Plays a critical role in recombination and DNA repair. Helps process Holliday junction intermediates to mature products by catalyzing branch migration. Has replication fork regression activity, unwinds stalled or blocked replication forks to make a HJ that can be resolved. Has a DNA unwinding activity characteristic of a DNA helicase with 3'-5' polarity.</text>
</comment>
<dbReference type="KEGG" id="tun:J9260_07260"/>
<evidence type="ECO:0000256" key="6">
    <source>
        <dbReference type="ARBA" id="ARBA00022806"/>
    </source>
</evidence>
<comment type="catalytic activity">
    <reaction evidence="12 15">
        <text>Couples ATP hydrolysis with the unwinding of duplex DNA by translocating in the 3'-5' direction.</text>
        <dbReference type="EC" id="5.6.2.4"/>
    </reaction>
</comment>
<keyword evidence="19" id="KW-1185">Reference proteome</keyword>
<organism evidence="18 19">
    <name type="scientific">Thiothrix unzii</name>
    <dbReference type="NCBI Taxonomy" id="111769"/>
    <lineage>
        <taxon>Bacteria</taxon>
        <taxon>Pseudomonadati</taxon>
        <taxon>Pseudomonadota</taxon>
        <taxon>Gammaproteobacteria</taxon>
        <taxon>Thiotrichales</taxon>
        <taxon>Thiotrichaceae</taxon>
        <taxon>Thiothrix</taxon>
    </lineage>
</organism>
<dbReference type="SMART" id="SM00490">
    <property type="entry name" value="HELICc"/>
    <property type="match status" value="1"/>
</dbReference>
<dbReference type="InterPro" id="IPR004609">
    <property type="entry name" value="ATP-dep_DNA_helicase_RecG"/>
</dbReference>
<evidence type="ECO:0000256" key="15">
    <source>
        <dbReference type="RuleBase" id="RU363016"/>
    </source>
</evidence>
<dbReference type="SUPFAM" id="SSF50249">
    <property type="entry name" value="Nucleic acid-binding proteins"/>
    <property type="match status" value="1"/>
</dbReference>
<evidence type="ECO:0000256" key="1">
    <source>
        <dbReference type="ARBA" id="ARBA00007504"/>
    </source>
</evidence>
<dbReference type="Pfam" id="PF17191">
    <property type="entry name" value="RecG_wedge"/>
    <property type="match status" value="1"/>
</dbReference>
<dbReference type="PANTHER" id="PTHR47964:SF1">
    <property type="entry name" value="ATP-DEPENDENT DNA HELICASE HOMOLOG RECG, CHLOROPLASTIC"/>
    <property type="match status" value="1"/>
</dbReference>
<dbReference type="EMBL" id="CP072793">
    <property type="protein sequence ID" value="QTR54870.1"/>
    <property type="molecule type" value="Genomic_DNA"/>
</dbReference>
<dbReference type="PROSITE" id="PS51192">
    <property type="entry name" value="HELICASE_ATP_BIND_1"/>
    <property type="match status" value="1"/>
</dbReference>
<keyword evidence="11" id="KW-0413">Isomerase</keyword>
<dbReference type="GO" id="GO:0043138">
    <property type="term" value="F:3'-5' DNA helicase activity"/>
    <property type="evidence" value="ECO:0007669"/>
    <property type="project" value="UniProtKB-EC"/>
</dbReference>
<evidence type="ECO:0000256" key="10">
    <source>
        <dbReference type="ARBA" id="ARBA00023204"/>
    </source>
</evidence>
<dbReference type="InterPro" id="IPR011545">
    <property type="entry name" value="DEAD/DEAH_box_helicase_dom"/>
</dbReference>
<protein>
    <recommendedName>
        <fullName evidence="2 15">ATP-dependent DNA helicase RecG</fullName>
        <ecNumber evidence="13 15">5.6.2.4</ecNumber>
    </recommendedName>
</protein>
<dbReference type="SUPFAM" id="SSF52540">
    <property type="entry name" value="P-loop containing nucleoside triphosphate hydrolases"/>
    <property type="match status" value="2"/>
</dbReference>
<evidence type="ECO:0000256" key="12">
    <source>
        <dbReference type="ARBA" id="ARBA00034617"/>
    </source>
</evidence>
<keyword evidence="9 15" id="KW-0233">DNA recombination</keyword>
<evidence type="ECO:0000256" key="7">
    <source>
        <dbReference type="ARBA" id="ARBA00022840"/>
    </source>
</evidence>
<dbReference type="NCBIfam" id="TIGR00643">
    <property type="entry name" value="recG"/>
    <property type="match status" value="1"/>
</dbReference>
<name>A0A975FD63_9GAMM</name>
<evidence type="ECO:0000256" key="3">
    <source>
        <dbReference type="ARBA" id="ARBA00022741"/>
    </source>
</evidence>
<keyword evidence="5 15" id="KW-0378">Hydrolase</keyword>
<accession>A0A975FD63</accession>
<dbReference type="InterPro" id="IPR045562">
    <property type="entry name" value="RecG_dom3_C"/>
</dbReference>
<dbReference type="NCBIfam" id="NF008165">
    <property type="entry name" value="PRK10917.1-3"/>
    <property type="match status" value="1"/>
</dbReference>
<feature type="domain" description="Helicase C-terminal" evidence="17">
    <location>
        <begin position="478"/>
        <end position="624"/>
    </location>
</feature>
<keyword evidence="7 15" id="KW-0067">ATP-binding</keyword>
<dbReference type="InterPro" id="IPR027417">
    <property type="entry name" value="P-loop_NTPase"/>
</dbReference>
<dbReference type="GO" id="GO:0006281">
    <property type="term" value="P:DNA repair"/>
    <property type="evidence" value="ECO:0007669"/>
    <property type="project" value="UniProtKB-UniRule"/>
</dbReference>
<dbReference type="Pfam" id="PF00271">
    <property type="entry name" value="Helicase_C"/>
    <property type="match status" value="1"/>
</dbReference>
<dbReference type="FunFam" id="3.40.50.300:FF:000391">
    <property type="entry name" value="ATP-dependent DNA helicase RecG"/>
    <property type="match status" value="1"/>
</dbReference>
<evidence type="ECO:0000256" key="13">
    <source>
        <dbReference type="ARBA" id="ARBA00034808"/>
    </source>
</evidence>
<dbReference type="InterPro" id="IPR047112">
    <property type="entry name" value="RecG/Mfd"/>
</dbReference>
<dbReference type="PANTHER" id="PTHR47964">
    <property type="entry name" value="ATP-DEPENDENT DNA HELICASE HOMOLOG RECG, CHLOROPLASTIC"/>
    <property type="match status" value="1"/>
</dbReference>
<dbReference type="AlphaFoldDB" id="A0A975FD63"/>
<evidence type="ECO:0000256" key="14">
    <source>
        <dbReference type="ARBA" id="ARBA00048988"/>
    </source>
</evidence>
<evidence type="ECO:0000256" key="5">
    <source>
        <dbReference type="ARBA" id="ARBA00022801"/>
    </source>
</evidence>
<dbReference type="CDD" id="cd04488">
    <property type="entry name" value="RecG_wedge_OBF"/>
    <property type="match status" value="1"/>
</dbReference>
<dbReference type="Pfam" id="PF00270">
    <property type="entry name" value="DEAD"/>
    <property type="match status" value="1"/>
</dbReference>
<keyword evidence="6 15" id="KW-0347">Helicase</keyword>
<dbReference type="InterPro" id="IPR033454">
    <property type="entry name" value="RecG_wedge"/>
</dbReference>
<reference evidence="18" key="1">
    <citation type="submission" date="2021-04" db="EMBL/GenBank/DDBJ databases">
        <title>Genomics, taxonomy and metabolism of representatives of sulfur bacteria of the genus Thiothrix: Thiothrix fructosivorans QT, Thiothrix unzii A1T and three new species, Thiothrix subterranea sp. nov., Thiothrix litoralis sp. nov. and 'Candidatus Thiothrix anitrata' sp. nov.</title>
        <authorList>
            <person name="Ravin N.V."/>
            <person name="Smolyakov D."/>
            <person name="Rudenko T.S."/>
            <person name="Mardanov A.V."/>
            <person name="Beletsky A.V."/>
            <person name="Markov N.D."/>
            <person name="Fomenkov A.I."/>
            <person name="Roberts R.J."/>
            <person name="Karnachuk O.V."/>
            <person name="Novikov A."/>
            <person name="Grabovich M.Y."/>
        </authorList>
    </citation>
    <scope>NUCLEOTIDE SEQUENCE</scope>
    <source>
        <strain evidence="18">A1</strain>
    </source>
</reference>
<dbReference type="Pfam" id="PF19833">
    <property type="entry name" value="RecG_dom3_C"/>
    <property type="match status" value="1"/>
</dbReference>
<evidence type="ECO:0000256" key="4">
    <source>
        <dbReference type="ARBA" id="ARBA00022763"/>
    </source>
</evidence>
<keyword evidence="10 15" id="KW-0234">DNA repair</keyword>
<evidence type="ECO:0000259" key="16">
    <source>
        <dbReference type="PROSITE" id="PS51192"/>
    </source>
</evidence>
<evidence type="ECO:0000259" key="17">
    <source>
        <dbReference type="PROSITE" id="PS51194"/>
    </source>
</evidence>
<evidence type="ECO:0000313" key="19">
    <source>
        <dbReference type="Proteomes" id="UP000672009"/>
    </source>
</evidence>
<dbReference type="CDD" id="cd17992">
    <property type="entry name" value="DEXHc_RecG"/>
    <property type="match status" value="1"/>
</dbReference>
<keyword evidence="3 15" id="KW-0547">Nucleotide-binding</keyword>
<dbReference type="Proteomes" id="UP000672009">
    <property type="component" value="Chromosome"/>
</dbReference>
<dbReference type="InterPro" id="IPR012340">
    <property type="entry name" value="NA-bd_OB-fold"/>
</dbReference>
<evidence type="ECO:0000256" key="8">
    <source>
        <dbReference type="ARBA" id="ARBA00023125"/>
    </source>
</evidence>
<dbReference type="InterPro" id="IPR014001">
    <property type="entry name" value="Helicase_ATP-bd"/>
</dbReference>